<dbReference type="PANTHER" id="PTHR12613:SF0">
    <property type="entry name" value="ERO1-LIKE PROTEIN"/>
    <property type="match status" value="1"/>
</dbReference>
<comment type="cofactor">
    <cofactor evidence="1">
        <name>FAD</name>
        <dbReference type="ChEBI" id="CHEBI:57692"/>
    </cofactor>
</comment>
<evidence type="ECO:0000256" key="4">
    <source>
        <dbReference type="ARBA" id="ARBA00011802"/>
    </source>
</evidence>
<keyword evidence="12" id="KW-0472">Membrane</keyword>
<dbReference type="SUPFAM" id="SSF110019">
    <property type="entry name" value="ERO1-like"/>
    <property type="match status" value="1"/>
</dbReference>
<dbReference type="Proteomes" id="UP000275078">
    <property type="component" value="Unassembled WGS sequence"/>
</dbReference>
<evidence type="ECO:0000256" key="2">
    <source>
        <dbReference type="ARBA" id="ARBA00004367"/>
    </source>
</evidence>
<dbReference type="OrthoDB" id="269384at2759"/>
<dbReference type="AlphaFoldDB" id="A0A3N4HXS6"/>
<dbReference type="Pfam" id="PF04137">
    <property type="entry name" value="ERO1"/>
    <property type="match status" value="1"/>
</dbReference>
<keyword evidence="9" id="KW-0274">FAD</keyword>
<gene>
    <name evidence="17" type="ORF">BJ508DRAFT_378257</name>
</gene>
<keyword evidence="18" id="KW-1185">Reference proteome</keyword>
<evidence type="ECO:0000313" key="17">
    <source>
        <dbReference type="EMBL" id="RPA78645.1"/>
    </source>
</evidence>
<keyword evidence="13" id="KW-1015">Disulfide bond</keyword>
<keyword evidence="14" id="KW-0325">Glycoprotein</keyword>
<evidence type="ECO:0000256" key="14">
    <source>
        <dbReference type="ARBA" id="ARBA00023180"/>
    </source>
</evidence>
<name>A0A3N4HXS6_ASCIM</name>
<accession>A0A3N4HXS6</accession>
<evidence type="ECO:0000256" key="11">
    <source>
        <dbReference type="ARBA" id="ARBA00023002"/>
    </source>
</evidence>
<evidence type="ECO:0000256" key="9">
    <source>
        <dbReference type="ARBA" id="ARBA00022827"/>
    </source>
</evidence>
<dbReference type="InterPro" id="IPR007266">
    <property type="entry name" value="Ero1"/>
</dbReference>
<evidence type="ECO:0000256" key="10">
    <source>
        <dbReference type="ARBA" id="ARBA00022982"/>
    </source>
</evidence>
<dbReference type="GO" id="GO:0071949">
    <property type="term" value="F:FAD binding"/>
    <property type="evidence" value="ECO:0007669"/>
    <property type="project" value="InterPro"/>
</dbReference>
<dbReference type="GO" id="GO:0015035">
    <property type="term" value="F:protein-disulfide reductase activity"/>
    <property type="evidence" value="ECO:0007669"/>
    <property type="project" value="InterPro"/>
</dbReference>
<evidence type="ECO:0000256" key="8">
    <source>
        <dbReference type="ARBA" id="ARBA00022824"/>
    </source>
</evidence>
<keyword evidence="10" id="KW-0249">Electron transport</keyword>
<evidence type="ECO:0000256" key="7">
    <source>
        <dbReference type="ARBA" id="ARBA00022729"/>
    </source>
</evidence>
<evidence type="ECO:0000256" key="12">
    <source>
        <dbReference type="ARBA" id="ARBA00023136"/>
    </source>
</evidence>
<keyword evidence="5" id="KW-0813">Transport</keyword>
<dbReference type="PANTHER" id="PTHR12613">
    <property type="entry name" value="ERO1-RELATED"/>
    <property type="match status" value="1"/>
</dbReference>
<reference evidence="17 18" key="1">
    <citation type="journal article" date="2018" name="Nat. Ecol. Evol.">
        <title>Pezizomycetes genomes reveal the molecular basis of ectomycorrhizal truffle lifestyle.</title>
        <authorList>
            <person name="Murat C."/>
            <person name="Payen T."/>
            <person name="Noel B."/>
            <person name="Kuo A."/>
            <person name="Morin E."/>
            <person name="Chen J."/>
            <person name="Kohler A."/>
            <person name="Krizsan K."/>
            <person name="Balestrini R."/>
            <person name="Da Silva C."/>
            <person name="Montanini B."/>
            <person name="Hainaut M."/>
            <person name="Levati E."/>
            <person name="Barry K.W."/>
            <person name="Belfiori B."/>
            <person name="Cichocki N."/>
            <person name="Clum A."/>
            <person name="Dockter R.B."/>
            <person name="Fauchery L."/>
            <person name="Guy J."/>
            <person name="Iotti M."/>
            <person name="Le Tacon F."/>
            <person name="Lindquist E.A."/>
            <person name="Lipzen A."/>
            <person name="Malagnac F."/>
            <person name="Mello A."/>
            <person name="Molinier V."/>
            <person name="Miyauchi S."/>
            <person name="Poulain J."/>
            <person name="Riccioni C."/>
            <person name="Rubini A."/>
            <person name="Sitrit Y."/>
            <person name="Splivallo R."/>
            <person name="Traeger S."/>
            <person name="Wang M."/>
            <person name="Zifcakova L."/>
            <person name="Wipf D."/>
            <person name="Zambonelli A."/>
            <person name="Paolocci F."/>
            <person name="Nowrousian M."/>
            <person name="Ottonello S."/>
            <person name="Baldrian P."/>
            <person name="Spatafora J.W."/>
            <person name="Henrissat B."/>
            <person name="Nagy L.G."/>
            <person name="Aury J.M."/>
            <person name="Wincker P."/>
            <person name="Grigoriev I.V."/>
            <person name="Bonfante P."/>
            <person name="Martin F.M."/>
        </authorList>
    </citation>
    <scope>NUCLEOTIDE SEQUENCE [LARGE SCALE GENOMIC DNA]</scope>
    <source>
        <strain evidence="17 18">RN42</strain>
    </source>
</reference>
<dbReference type="GO" id="GO:0034975">
    <property type="term" value="P:protein folding in endoplasmic reticulum"/>
    <property type="evidence" value="ECO:0007669"/>
    <property type="project" value="InterPro"/>
</dbReference>
<dbReference type="STRING" id="1160509.A0A3N4HXS6"/>
<keyword evidence="6" id="KW-0285">Flavoprotein</keyword>
<dbReference type="GO" id="GO:0005789">
    <property type="term" value="C:endoplasmic reticulum membrane"/>
    <property type="evidence" value="ECO:0007669"/>
    <property type="project" value="UniProtKB-SubCell"/>
</dbReference>
<keyword evidence="11" id="KW-0560">Oxidoreductase</keyword>
<evidence type="ECO:0000313" key="18">
    <source>
        <dbReference type="Proteomes" id="UP000275078"/>
    </source>
</evidence>
<feature type="signal peptide" evidence="16">
    <location>
        <begin position="1"/>
        <end position="17"/>
    </location>
</feature>
<comment type="subcellular location">
    <subcellularLocation>
        <location evidence="2">Endoplasmic reticulum membrane</location>
        <topology evidence="2">Peripheral membrane protein</topology>
        <orientation evidence="2">Lumenal side</orientation>
    </subcellularLocation>
</comment>
<keyword evidence="8" id="KW-0256">Endoplasmic reticulum</keyword>
<dbReference type="InterPro" id="IPR037192">
    <property type="entry name" value="ERO1-like_sf"/>
</dbReference>
<sequence length="396" mass="44152">MRFSALLLGTLASLVASLPKTPGLPGNPLNASSQSPARIINLRTHQSRDFISPYLSSLTQTDFFSTYLLTPIVDDTVNPTASFCEFLPAWYPDADLVHIPKEQNLTAWYGLMERWNLLTLPERYTGYSQDGDGWKIWEMLHDITNAENSFWASPSGRSSPRVRELIGSILSGMHASISTHICHTISYNSKFAPYPDLQTCLTARLLNHQEWITQMEHNYHLILQTIAKLRPFVEDSDSKYENVNHSLDSETRSKLLSLIDVAYTANLKFRAPSSFNIPELDEAEQNEMLFLLKKIDELLNCVTCSQCRVWGTLQGDGYATALTLRLVDGEASCMTGGKLVALVNTLDRLSFSIEALEGIEDLGSGGLDREAVECTGPFCGLRSAEEVTARMEDLEA</sequence>
<dbReference type="EMBL" id="ML119709">
    <property type="protein sequence ID" value="RPA78645.1"/>
    <property type="molecule type" value="Genomic_DNA"/>
</dbReference>
<organism evidence="17 18">
    <name type="scientific">Ascobolus immersus RN42</name>
    <dbReference type="NCBI Taxonomy" id="1160509"/>
    <lineage>
        <taxon>Eukaryota</taxon>
        <taxon>Fungi</taxon>
        <taxon>Dikarya</taxon>
        <taxon>Ascomycota</taxon>
        <taxon>Pezizomycotina</taxon>
        <taxon>Pezizomycetes</taxon>
        <taxon>Pezizales</taxon>
        <taxon>Ascobolaceae</taxon>
        <taxon>Ascobolus</taxon>
    </lineage>
</organism>
<comment type="subunit">
    <text evidence="4">May function both as a monomer and a homodimer.</text>
</comment>
<evidence type="ECO:0000256" key="15">
    <source>
        <dbReference type="ARBA" id="ARBA00023284"/>
    </source>
</evidence>
<protein>
    <submittedName>
        <fullName evidence="17">Endoplasmic reticulum oxidoreductin 1</fullName>
    </submittedName>
</protein>
<evidence type="ECO:0000256" key="3">
    <source>
        <dbReference type="ARBA" id="ARBA00008277"/>
    </source>
</evidence>
<evidence type="ECO:0000256" key="5">
    <source>
        <dbReference type="ARBA" id="ARBA00022448"/>
    </source>
</evidence>
<evidence type="ECO:0000256" key="1">
    <source>
        <dbReference type="ARBA" id="ARBA00001974"/>
    </source>
</evidence>
<keyword evidence="15" id="KW-0676">Redox-active center</keyword>
<proteinExistence type="inferred from homology"/>
<evidence type="ECO:0000256" key="16">
    <source>
        <dbReference type="SAM" id="SignalP"/>
    </source>
</evidence>
<keyword evidence="7 16" id="KW-0732">Signal</keyword>
<comment type="similarity">
    <text evidence="3">Belongs to the EROs family.</text>
</comment>
<dbReference type="GO" id="GO:0016972">
    <property type="term" value="F:thiol oxidase activity"/>
    <property type="evidence" value="ECO:0007669"/>
    <property type="project" value="InterPro"/>
</dbReference>
<evidence type="ECO:0000256" key="13">
    <source>
        <dbReference type="ARBA" id="ARBA00023157"/>
    </source>
</evidence>
<feature type="chain" id="PRO_5018313168" evidence="16">
    <location>
        <begin position="18"/>
        <end position="396"/>
    </location>
</feature>
<evidence type="ECO:0000256" key="6">
    <source>
        <dbReference type="ARBA" id="ARBA00022630"/>
    </source>
</evidence>